<name>A0AAW1RR82_9CHLO</name>
<evidence type="ECO:0008006" key="4">
    <source>
        <dbReference type="Google" id="ProtNLM"/>
    </source>
</evidence>
<dbReference type="PANTHER" id="PTHR33372">
    <property type="match status" value="1"/>
</dbReference>
<dbReference type="InterPro" id="IPR021788">
    <property type="entry name" value="CPP1-like"/>
</dbReference>
<sequence length="212" mass="22466">MSLDEAYKLLGVSEAAGFDEILAAKKKLVRQSGNDRERIVQVEAAYDILLMQSMKRRMSGDVGSAVRFADVKRARSATKAEPGLLQRLPVQVSPASQDTLLQLTGVSAALAAWSLAQGLAEPPGMGRNDIPGLQLALAVGATTYLLRDRKRLSLQRAGGLAVAGLVLGTLLGSALQSWLRVDIIPIFGLGSPGVFVSEWAILSLWAVGAFLA</sequence>
<dbReference type="PANTHER" id="PTHR33372:SF10">
    <property type="entry name" value="OS03G0137300 PROTEIN"/>
    <property type="match status" value="1"/>
</dbReference>
<feature type="transmembrane region" description="Helical" evidence="1">
    <location>
        <begin position="157"/>
        <end position="178"/>
    </location>
</feature>
<evidence type="ECO:0000313" key="2">
    <source>
        <dbReference type="EMBL" id="KAK9836137.1"/>
    </source>
</evidence>
<feature type="transmembrane region" description="Helical" evidence="1">
    <location>
        <begin position="184"/>
        <end position="211"/>
    </location>
</feature>
<evidence type="ECO:0000313" key="3">
    <source>
        <dbReference type="Proteomes" id="UP001445335"/>
    </source>
</evidence>
<dbReference type="Pfam" id="PF11833">
    <property type="entry name" value="CPP1-like"/>
    <property type="match status" value="1"/>
</dbReference>
<dbReference type="SUPFAM" id="SSF46565">
    <property type="entry name" value="Chaperone J-domain"/>
    <property type="match status" value="1"/>
</dbReference>
<keyword evidence="1" id="KW-0812">Transmembrane</keyword>
<dbReference type="EMBL" id="JALJOU010000026">
    <property type="protein sequence ID" value="KAK9836137.1"/>
    <property type="molecule type" value="Genomic_DNA"/>
</dbReference>
<evidence type="ECO:0000256" key="1">
    <source>
        <dbReference type="SAM" id="Phobius"/>
    </source>
</evidence>
<dbReference type="InterPro" id="IPR036869">
    <property type="entry name" value="J_dom_sf"/>
</dbReference>
<keyword evidence="1" id="KW-0472">Membrane</keyword>
<accession>A0AAW1RR82</accession>
<dbReference type="Proteomes" id="UP001445335">
    <property type="component" value="Unassembled WGS sequence"/>
</dbReference>
<organism evidence="2 3">
    <name type="scientific">Elliptochloris bilobata</name>
    <dbReference type="NCBI Taxonomy" id="381761"/>
    <lineage>
        <taxon>Eukaryota</taxon>
        <taxon>Viridiplantae</taxon>
        <taxon>Chlorophyta</taxon>
        <taxon>core chlorophytes</taxon>
        <taxon>Trebouxiophyceae</taxon>
        <taxon>Trebouxiophyceae incertae sedis</taxon>
        <taxon>Elliptochloris clade</taxon>
        <taxon>Elliptochloris</taxon>
    </lineage>
</organism>
<keyword evidence="1" id="KW-1133">Transmembrane helix</keyword>
<gene>
    <name evidence="2" type="ORF">WJX81_004315</name>
</gene>
<dbReference type="GO" id="GO:0031969">
    <property type="term" value="C:chloroplast membrane"/>
    <property type="evidence" value="ECO:0007669"/>
    <property type="project" value="TreeGrafter"/>
</dbReference>
<comment type="caution">
    <text evidence="2">The sequence shown here is derived from an EMBL/GenBank/DDBJ whole genome shotgun (WGS) entry which is preliminary data.</text>
</comment>
<protein>
    <recommendedName>
        <fullName evidence="4">Molecular chaperone DnaJ</fullName>
    </recommendedName>
</protein>
<reference evidence="2 3" key="1">
    <citation type="journal article" date="2024" name="Nat. Commun.">
        <title>Phylogenomics reveals the evolutionary origins of lichenization in chlorophyte algae.</title>
        <authorList>
            <person name="Puginier C."/>
            <person name="Libourel C."/>
            <person name="Otte J."/>
            <person name="Skaloud P."/>
            <person name="Haon M."/>
            <person name="Grisel S."/>
            <person name="Petersen M."/>
            <person name="Berrin J.G."/>
            <person name="Delaux P.M."/>
            <person name="Dal Grande F."/>
            <person name="Keller J."/>
        </authorList>
    </citation>
    <scope>NUCLEOTIDE SEQUENCE [LARGE SCALE GENOMIC DNA]</scope>
    <source>
        <strain evidence="2 3">SAG 245.80</strain>
    </source>
</reference>
<dbReference type="AlphaFoldDB" id="A0AAW1RR82"/>
<proteinExistence type="predicted"/>
<keyword evidence="3" id="KW-1185">Reference proteome</keyword>